<protein>
    <submittedName>
        <fullName evidence="1">Uncharacterized protein</fullName>
    </submittedName>
</protein>
<dbReference type="EMBL" id="JARBJD010000005">
    <property type="protein sequence ID" value="KAK2963609.1"/>
    <property type="molecule type" value="Genomic_DNA"/>
</dbReference>
<proteinExistence type="predicted"/>
<gene>
    <name evidence="1" type="ORF">BLNAU_1174</name>
</gene>
<evidence type="ECO:0000313" key="1">
    <source>
        <dbReference type="EMBL" id="KAK2963609.1"/>
    </source>
</evidence>
<evidence type="ECO:0000313" key="2">
    <source>
        <dbReference type="Proteomes" id="UP001281761"/>
    </source>
</evidence>
<sequence>MTLEYVFHTLLVRSDHPDQPRCLSFGRDTPVLKTLLGTLSTDITQQTQKRDDTNRFGSYLVFLMMCTASTDDELSTEAIKSVSSLFQLPVSQTVALLHHTPPILSLPPDWPFFPDAQEEETRIRALSMGAYSGTLINTIDSDTHLQSRTAATIFTARMVNSLLGSLVSALRAATPPHRLPQTPLFSSLIQPTQEEREMWNNPAHPSTLSKLQSLVPHVLSAKISVLFDLSHLHKSWKADLSTTLAVALRLFQLVNLNTKEQMMTSLSCLTRQYWSSPSDIRVHLARIILEGIPVDPFDISPKLVASARFHVGELLNPPRTDDKQCFSDFTESLRRRMGEAEGDERWRVFVQLCIMSYDVMTETMEMVVLAETNPRSLLALSAATPQYLNWTPETLKVMEESARRLVCLAEQRDDVVLCGAAWRWMEKTLGSTFNPGWIILAKKVETDTELEKMLLGVLGRMVVRRREGVGDGEVVGEDRETTEVIVPCLHVLGVQLRRMTLDAAPFLPVLASLALTTDFGVLFPLLDVFAIISITTSVSPSPFTLSTITIPFIAPSDILPQPHSLLFVISSILLHTVIPHTHLDDLVEFSKFLSEQPPNPLTIPIVDEIVRQANALIVVFLAPPRHSPLLSSPMTSNSASQPTPTVIVSAVFNIVSWSYPYFSTLLNHFLPTDFYRFILLSLRQNDAEDDFFSFANQFLLIFTSSQNIDTVEKSTSQLHKLISLIFTRDEHSLHASLSSLSHLINYPNPFPTDLHPTFVAFREEGLENLIEKTDDCELWRMLKQFGANCPAEVCFTPHTVPRRLIYMEHVDEEELIHRLMDFEREEMEG</sequence>
<dbReference type="Proteomes" id="UP001281761">
    <property type="component" value="Unassembled WGS sequence"/>
</dbReference>
<comment type="caution">
    <text evidence="1">The sequence shown here is derived from an EMBL/GenBank/DDBJ whole genome shotgun (WGS) entry which is preliminary data.</text>
</comment>
<organism evidence="1 2">
    <name type="scientific">Blattamonas nauphoetae</name>
    <dbReference type="NCBI Taxonomy" id="2049346"/>
    <lineage>
        <taxon>Eukaryota</taxon>
        <taxon>Metamonada</taxon>
        <taxon>Preaxostyla</taxon>
        <taxon>Oxymonadida</taxon>
        <taxon>Blattamonas</taxon>
    </lineage>
</organism>
<name>A0ABQ9YIM4_9EUKA</name>
<reference evidence="1 2" key="1">
    <citation type="journal article" date="2022" name="bioRxiv">
        <title>Genomics of Preaxostyla Flagellates Illuminates Evolutionary Transitions and the Path Towards Mitochondrial Loss.</title>
        <authorList>
            <person name="Novak L.V.F."/>
            <person name="Treitli S.C."/>
            <person name="Pyrih J."/>
            <person name="Halakuc P."/>
            <person name="Pipaliya S.V."/>
            <person name="Vacek V."/>
            <person name="Brzon O."/>
            <person name="Soukal P."/>
            <person name="Eme L."/>
            <person name="Dacks J.B."/>
            <person name="Karnkowska A."/>
            <person name="Elias M."/>
            <person name="Hampl V."/>
        </authorList>
    </citation>
    <scope>NUCLEOTIDE SEQUENCE [LARGE SCALE GENOMIC DNA]</scope>
    <source>
        <strain evidence="1">NAU3</strain>
        <tissue evidence="1">Gut</tissue>
    </source>
</reference>
<accession>A0ABQ9YIM4</accession>
<keyword evidence="2" id="KW-1185">Reference proteome</keyword>